<feature type="compositionally biased region" description="Basic and acidic residues" evidence="1">
    <location>
        <begin position="223"/>
        <end position="236"/>
    </location>
</feature>
<feature type="region of interest" description="Disordered" evidence="1">
    <location>
        <begin position="52"/>
        <end position="74"/>
    </location>
</feature>
<protein>
    <submittedName>
        <fullName evidence="2">Uncharacterized protein</fullName>
    </submittedName>
</protein>
<dbReference type="Proteomes" id="UP001222932">
    <property type="component" value="Unassembled WGS sequence"/>
</dbReference>
<dbReference type="AlphaFoldDB" id="A0AAD3TZJ3"/>
<reference evidence="2" key="1">
    <citation type="journal article" date="2023" name="BMC Genomics">
        <title>Chromosome-level genome assemblies of Cutaneotrichosporon spp. (Trichosporonales, Basidiomycota) reveal imbalanced evolution between nucleotide sequences and chromosome synteny.</title>
        <authorList>
            <person name="Kobayashi Y."/>
            <person name="Kayamori A."/>
            <person name="Aoki K."/>
            <person name="Shiwa Y."/>
            <person name="Matsutani M."/>
            <person name="Fujita N."/>
            <person name="Sugita T."/>
            <person name="Iwasaki W."/>
            <person name="Tanaka N."/>
            <person name="Takashima M."/>
        </authorList>
    </citation>
    <scope>NUCLEOTIDE SEQUENCE</scope>
    <source>
        <strain evidence="2">HIS016</strain>
    </source>
</reference>
<sequence length="252" mass="27719">MQPQAPSAPQAALSAIAQCKYQHAAGQVERPLREVREGVSALHITTDKLPGDIEPWRAPRRPSLPSGASLRTPAPAYRRPQAAHGMVDLASPAALTAHFRAYIRQLNQHLPSTLRLYLAPRIVHNGRRISAEAFAAQVCPPGATVSSEMIVADIAKRLLAARVLVEVPHTNPGPVSDAAVPDSSNAQALRRGSGSSFQHVCEHVFYHFDESWCIDEVWSVTEPRSDSPRLRGDKGREHRRRSVPPAFDDYRF</sequence>
<dbReference type="Gene3D" id="3.10.450.50">
    <property type="match status" value="1"/>
</dbReference>
<gene>
    <name evidence="2" type="ORF">CspeluHIS016_0802490</name>
</gene>
<organism evidence="2 3">
    <name type="scientific">Cutaneotrichosporon spelunceum</name>
    <dbReference type="NCBI Taxonomy" id="1672016"/>
    <lineage>
        <taxon>Eukaryota</taxon>
        <taxon>Fungi</taxon>
        <taxon>Dikarya</taxon>
        <taxon>Basidiomycota</taxon>
        <taxon>Agaricomycotina</taxon>
        <taxon>Tremellomycetes</taxon>
        <taxon>Trichosporonales</taxon>
        <taxon>Trichosporonaceae</taxon>
        <taxon>Cutaneotrichosporon</taxon>
    </lineage>
</organism>
<reference evidence="2" key="2">
    <citation type="submission" date="2023-06" db="EMBL/GenBank/DDBJ databases">
        <authorList>
            <person name="Kobayashi Y."/>
            <person name="Kayamori A."/>
            <person name="Aoki K."/>
            <person name="Shiwa Y."/>
            <person name="Fujita N."/>
            <person name="Sugita T."/>
            <person name="Iwasaki W."/>
            <person name="Tanaka N."/>
            <person name="Takashima M."/>
        </authorList>
    </citation>
    <scope>NUCLEOTIDE SEQUENCE</scope>
    <source>
        <strain evidence="2">HIS016</strain>
    </source>
</reference>
<feature type="region of interest" description="Disordered" evidence="1">
    <location>
        <begin position="223"/>
        <end position="252"/>
    </location>
</feature>
<accession>A0AAD3TZJ3</accession>
<evidence type="ECO:0000256" key="1">
    <source>
        <dbReference type="SAM" id="MobiDB-lite"/>
    </source>
</evidence>
<name>A0AAD3TZJ3_9TREE</name>
<proteinExistence type="predicted"/>
<evidence type="ECO:0000313" key="3">
    <source>
        <dbReference type="Proteomes" id="UP001222932"/>
    </source>
</evidence>
<comment type="caution">
    <text evidence="2">The sequence shown here is derived from an EMBL/GenBank/DDBJ whole genome shotgun (WGS) entry which is preliminary data.</text>
</comment>
<keyword evidence="3" id="KW-1185">Reference proteome</keyword>
<dbReference type="EMBL" id="BTCM01000008">
    <property type="protein sequence ID" value="GMK59643.1"/>
    <property type="molecule type" value="Genomic_DNA"/>
</dbReference>
<evidence type="ECO:0000313" key="2">
    <source>
        <dbReference type="EMBL" id="GMK59643.1"/>
    </source>
</evidence>